<evidence type="ECO:0000313" key="1">
    <source>
        <dbReference type="EMBL" id="KAF2465792.1"/>
    </source>
</evidence>
<reference evidence="1" key="1">
    <citation type="journal article" date="2020" name="Stud. Mycol.">
        <title>101 Dothideomycetes genomes: a test case for predicting lifestyles and emergence of pathogens.</title>
        <authorList>
            <person name="Haridas S."/>
            <person name="Albert R."/>
            <person name="Binder M."/>
            <person name="Bloem J."/>
            <person name="Labutti K."/>
            <person name="Salamov A."/>
            <person name="Andreopoulos B."/>
            <person name="Baker S."/>
            <person name="Barry K."/>
            <person name="Bills G."/>
            <person name="Bluhm B."/>
            <person name="Cannon C."/>
            <person name="Castanera R."/>
            <person name="Culley D."/>
            <person name="Daum C."/>
            <person name="Ezra D."/>
            <person name="Gonzalez J."/>
            <person name="Henrissat B."/>
            <person name="Kuo A."/>
            <person name="Liang C."/>
            <person name="Lipzen A."/>
            <person name="Lutzoni F."/>
            <person name="Magnuson J."/>
            <person name="Mondo S."/>
            <person name="Nolan M."/>
            <person name="Ohm R."/>
            <person name="Pangilinan J."/>
            <person name="Park H.-J."/>
            <person name="Ramirez L."/>
            <person name="Alfaro M."/>
            <person name="Sun H."/>
            <person name="Tritt A."/>
            <person name="Yoshinaga Y."/>
            <person name="Zwiers L.-H."/>
            <person name="Turgeon B."/>
            <person name="Goodwin S."/>
            <person name="Spatafora J."/>
            <person name="Crous P."/>
            <person name="Grigoriev I."/>
        </authorList>
    </citation>
    <scope>NUCLEOTIDE SEQUENCE</scope>
    <source>
        <strain evidence="1">ATCC 200398</strain>
    </source>
</reference>
<comment type="caution">
    <text evidence="1">The sequence shown here is derived from an EMBL/GenBank/DDBJ whole genome shotgun (WGS) entry which is preliminary data.</text>
</comment>
<protein>
    <submittedName>
        <fullName evidence="1">Uncharacterized protein</fullName>
    </submittedName>
</protein>
<gene>
    <name evidence="1" type="ORF">BDR25DRAFT_239190</name>
</gene>
<sequence length="87" mass="9760">KPQCWENGCNGRQSSTFSNLIHHQREKSSTATKNYCSHYRTAFILTKPKTQRSGKPTPTTIASEPLRKIGGDPKHRTLKFLAGLMST</sequence>
<dbReference type="Proteomes" id="UP000799755">
    <property type="component" value="Unassembled WGS sequence"/>
</dbReference>
<organism evidence="1 2">
    <name type="scientific">Lindgomyces ingoldianus</name>
    <dbReference type="NCBI Taxonomy" id="673940"/>
    <lineage>
        <taxon>Eukaryota</taxon>
        <taxon>Fungi</taxon>
        <taxon>Dikarya</taxon>
        <taxon>Ascomycota</taxon>
        <taxon>Pezizomycotina</taxon>
        <taxon>Dothideomycetes</taxon>
        <taxon>Pleosporomycetidae</taxon>
        <taxon>Pleosporales</taxon>
        <taxon>Lindgomycetaceae</taxon>
        <taxon>Lindgomyces</taxon>
    </lineage>
</organism>
<dbReference type="EMBL" id="MU003528">
    <property type="protein sequence ID" value="KAF2465792.1"/>
    <property type="molecule type" value="Genomic_DNA"/>
</dbReference>
<feature type="non-terminal residue" evidence="1">
    <location>
        <position position="1"/>
    </location>
</feature>
<evidence type="ECO:0000313" key="2">
    <source>
        <dbReference type="Proteomes" id="UP000799755"/>
    </source>
</evidence>
<keyword evidence="2" id="KW-1185">Reference proteome</keyword>
<accession>A0ACB6QHG7</accession>
<name>A0ACB6QHG7_9PLEO</name>
<proteinExistence type="predicted"/>